<sequence length="142" mass="16233">MTSRNKLNCILLVDDDPDDNFLHELVIKESSAEAKVVVAENGEHAWQYLSNPQRPDFWKPSVIFLDINMPRMNGFEFLELFKTLPESTRAATKVVVLTTSSHPQDQEKVSSIYQEAEYRTKPLTSEILFDVLGSESPRFSAR</sequence>
<evidence type="ECO:0000259" key="2">
    <source>
        <dbReference type="PROSITE" id="PS50110"/>
    </source>
</evidence>
<keyword evidence="1" id="KW-0597">Phosphoprotein</keyword>
<evidence type="ECO:0000256" key="1">
    <source>
        <dbReference type="PROSITE-ProRule" id="PRU00169"/>
    </source>
</evidence>
<feature type="domain" description="Response regulatory" evidence="2">
    <location>
        <begin position="9"/>
        <end position="136"/>
    </location>
</feature>
<dbReference type="AlphaFoldDB" id="A0A840TX89"/>
<dbReference type="EMBL" id="JACHGF010000003">
    <property type="protein sequence ID" value="MBB5284550.1"/>
    <property type="molecule type" value="Genomic_DNA"/>
</dbReference>
<dbReference type="InterPro" id="IPR001789">
    <property type="entry name" value="Sig_transdc_resp-reg_receiver"/>
</dbReference>
<proteinExistence type="predicted"/>
<dbReference type="InterPro" id="IPR011006">
    <property type="entry name" value="CheY-like_superfamily"/>
</dbReference>
<dbReference type="Gene3D" id="3.40.50.2300">
    <property type="match status" value="1"/>
</dbReference>
<gene>
    <name evidence="3" type="ORF">HNQ92_002693</name>
</gene>
<dbReference type="SUPFAM" id="SSF52172">
    <property type="entry name" value="CheY-like"/>
    <property type="match status" value="1"/>
</dbReference>
<evidence type="ECO:0000313" key="3">
    <source>
        <dbReference type="EMBL" id="MBB5284550.1"/>
    </source>
</evidence>
<dbReference type="Pfam" id="PF00072">
    <property type="entry name" value="Response_reg"/>
    <property type="match status" value="1"/>
</dbReference>
<organism evidence="3 4">
    <name type="scientific">Rhabdobacter roseus</name>
    <dbReference type="NCBI Taxonomy" id="1655419"/>
    <lineage>
        <taxon>Bacteria</taxon>
        <taxon>Pseudomonadati</taxon>
        <taxon>Bacteroidota</taxon>
        <taxon>Cytophagia</taxon>
        <taxon>Cytophagales</taxon>
        <taxon>Cytophagaceae</taxon>
        <taxon>Rhabdobacter</taxon>
    </lineage>
</organism>
<dbReference type="SMART" id="SM00448">
    <property type="entry name" value="REC"/>
    <property type="match status" value="1"/>
</dbReference>
<protein>
    <submittedName>
        <fullName evidence="3">CheY-like chemotaxis protein</fullName>
    </submittedName>
</protein>
<accession>A0A840TX89</accession>
<comment type="caution">
    <text evidence="3">The sequence shown here is derived from an EMBL/GenBank/DDBJ whole genome shotgun (WGS) entry which is preliminary data.</text>
</comment>
<evidence type="ECO:0000313" key="4">
    <source>
        <dbReference type="Proteomes" id="UP000557307"/>
    </source>
</evidence>
<dbReference type="Proteomes" id="UP000557307">
    <property type="component" value="Unassembled WGS sequence"/>
</dbReference>
<feature type="modified residue" description="4-aspartylphosphate" evidence="1">
    <location>
        <position position="66"/>
    </location>
</feature>
<reference evidence="3 4" key="1">
    <citation type="submission" date="2020-08" db="EMBL/GenBank/DDBJ databases">
        <title>Genomic Encyclopedia of Type Strains, Phase IV (KMG-IV): sequencing the most valuable type-strain genomes for metagenomic binning, comparative biology and taxonomic classification.</title>
        <authorList>
            <person name="Goeker M."/>
        </authorList>
    </citation>
    <scope>NUCLEOTIDE SEQUENCE [LARGE SCALE GENOMIC DNA]</scope>
    <source>
        <strain evidence="3 4">DSM 105074</strain>
    </source>
</reference>
<dbReference type="PANTHER" id="PTHR44520:SF2">
    <property type="entry name" value="RESPONSE REGULATOR RCP1"/>
    <property type="match status" value="1"/>
</dbReference>
<dbReference type="PANTHER" id="PTHR44520">
    <property type="entry name" value="RESPONSE REGULATOR RCP1-RELATED"/>
    <property type="match status" value="1"/>
</dbReference>
<dbReference type="GO" id="GO:0000160">
    <property type="term" value="P:phosphorelay signal transduction system"/>
    <property type="evidence" value="ECO:0007669"/>
    <property type="project" value="InterPro"/>
</dbReference>
<keyword evidence="4" id="KW-1185">Reference proteome</keyword>
<dbReference type="InterPro" id="IPR052893">
    <property type="entry name" value="TCS_response_regulator"/>
</dbReference>
<dbReference type="PROSITE" id="PS50110">
    <property type="entry name" value="RESPONSE_REGULATORY"/>
    <property type="match status" value="1"/>
</dbReference>
<name>A0A840TX89_9BACT</name>